<feature type="region of interest" description="Disordered" evidence="1">
    <location>
        <begin position="33"/>
        <end position="59"/>
    </location>
</feature>
<dbReference type="RefSeq" id="WP_166118347.1">
    <property type="nucleotide sequence ID" value="NZ_JAPIUX010000001.1"/>
</dbReference>
<organism evidence="2 3">
    <name type="scientific">Acetobacter farinalis</name>
    <dbReference type="NCBI Taxonomy" id="1260984"/>
    <lineage>
        <taxon>Bacteria</taxon>
        <taxon>Pseudomonadati</taxon>
        <taxon>Pseudomonadota</taxon>
        <taxon>Alphaproteobacteria</taxon>
        <taxon>Acetobacterales</taxon>
        <taxon>Acetobacteraceae</taxon>
        <taxon>Acetobacter</taxon>
    </lineage>
</organism>
<evidence type="ECO:0000256" key="1">
    <source>
        <dbReference type="SAM" id="MobiDB-lite"/>
    </source>
</evidence>
<comment type="caution">
    <text evidence="2">The sequence shown here is derived from an EMBL/GenBank/DDBJ whole genome shotgun (WGS) entry which is preliminary data.</text>
</comment>
<evidence type="ECO:0000313" key="2">
    <source>
        <dbReference type="EMBL" id="MCX2559884.1"/>
    </source>
</evidence>
<proteinExistence type="predicted"/>
<accession>A0ABT3Q3M5</accession>
<evidence type="ECO:0000313" key="3">
    <source>
        <dbReference type="Proteomes" id="UP001526446"/>
    </source>
</evidence>
<sequence length="135" mass="15365">MNEDHLLNIIFEISIFFDDFPKLYKIGIPSGRSTTSAPRHNHAKPSHTGAGLSQSRDPEKITTSAPLVRNVRSACCGKPQPAALIAMIHAREHFLLPNLKKPEYQIHFSYGEKARHIKNDIIPYFKTYFPFSDPY</sequence>
<dbReference type="EMBL" id="JAPIUX010000001">
    <property type="protein sequence ID" value="MCX2559884.1"/>
    <property type="molecule type" value="Genomic_DNA"/>
</dbReference>
<dbReference type="Proteomes" id="UP001526446">
    <property type="component" value="Unassembled WGS sequence"/>
</dbReference>
<reference evidence="2 3" key="1">
    <citation type="submission" date="2022-11" db="EMBL/GenBank/DDBJ databases">
        <title>Genome sequencing of Acetobacter type strain.</title>
        <authorList>
            <person name="Heo J."/>
            <person name="Lee D."/>
            <person name="Han B.-H."/>
            <person name="Hong S.-B."/>
            <person name="Kwon S.-W."/>
        </authorList>
    </citation>
    <scope>NUCLEOTIDE SEQUENCE [LARGE SCALE GENOMIC DNA]</scope>
    <source>
        <strain evidence="2 3">KACC 21251</strain>
    </source>
</reference>
<protein>
    <submittedName>
        <fullName evidence="2">Uncharacterized protein</fullName>
    </submittedName>
</protein>
<gene>
    <name evidence="2" type="ORF">OQ252_00520</name>
</gene>
<name>A0ABT3Q3M5_9PROT</name>
<keyword evidence="3" id="KW-1185">Reference proteome</keyword>